<proteinExistence type="predicted"/>
<comment type="caution">
    <text evidence="1">The sequence shown here is derived from an EMBL/GenBank/DDBJ whole genome shotgun (WGS) entry which is preliminary data.</text>
</comment>
<keyword evidence="2" id="KW-1185">Reference proteome</keyword>
<accession>A0A418QGX2</accession>
<evidence type="ECO:0000313" key="2">
    <source>
        <dbReference type="Proteomes" id="UP000284250"/>
    </source>
</evidence>
<name>A0A418QGX2_9BACT</name>
<dbReference type="AlphaFoldDB" id="A0A418QGX2"/>
<organism evidence="1 2">
    <name type="scientific">Hymenobacter rubripertinctus</name>
    <dbReference type="NCBI Taxonomy" id="2029981"/>
    <lineage>
        <taxon>Bacteria</taxon>
        <taxon>Pseudomonadati</taxon>
        <taxon>Bacteroidota</taxon>
        <taxon>Cytophagia</taxon>
        <taxon>Cytophagales</taxon>
        <taxon>Hymenobacteraceae</taxon>
        <taxon>Hymenobacter</taxon>
    </lineage>
</organism>
<dbReference type="Proteomes" id="UP000284250">
    <property type="component" value="Unassembled WGS sequence"/>
</dbReference>
<sequence length="118" mass="13330">MNGQFAKAGNLTERYRELEHEQDILGGSRSISPPQVKHELQKYWVLYILIAADAGHEFLNGRILNVAAAYFQFQYRITEATGIYIIGTHYMAGGRTHALIIPDSRASWKNGRIIIALL</sequence>
<dbReference type="EMBL" id="QYCN01000114">
    <property type="protein sequence ID" value="RIY04390.1"/>
    <property type="molecule type" value="Genomic_DNA"/>
</dbReference>
<gene>
    <name evidence="1" type="ORF">D0T11_21750</name>
</gene>
<evidence type="ECO:0000313" key="1">
    <source>
        <dbReference type="EMBL" id="RIY04390.1"/>
    </source>
</evidence>
<reference evidence="1 2" key="1">
    <citation type="submission" date="2019-01" db="EMBL/GenBank/DDBJ databases">
        <title>Hymenobacter humicola sp. nov., isolated from soils in Antarctica.</title>
        <authorList>
            <person name="Sedlacek I."/>
            <person name="Holochova P."/>
            <person name="Kralova S."/>
            <person name="Pantucek R."/>
            <person name="Stankova E."/>
            <person name="Vrbovska V."/>
            <person name="Kristofova L."/>
            <person name="Svec P."/>
            <person name="Busse H.-J."/>
        </authorList>
    </citation>
    <scope>NUCLEOTIDE SEQUENCE [LARGE SCALE GENOMIC DNA]</scope>
    <source>
        <strain evidence="1 2">CCM 8852</strain>
    </source>
</reference>
<dbReference type="RefSeq" id="WP_119657889.1">
    <property type="nucleotide sequence ID" value="NZ_JBHUOI010000027.1"/>
</dbReference>
<protein>
    <submittedName>
        <fullName evidence="1">Uncharacterized protein</fullName>
    </submittedName>
</protein>